<reference evidence="2" key="1">
    <citation type="submission" date="2022-04" db="EMBL/GenBank/DDBJ databases">
        <title>Halobacillus sp. isolated from saltern.</title>
        <authorList>
            <person name="Won M."/>
            <person name="Lee C.-M."/>
            <person name="Woen H.-Y."/>
            <person name="Kwon S.-W."/>
        </authorList>
    </citation>
    <scope>NUCLEOTIDE SEQUENCE</scope>
    <source>
        <strain evidence="2">SSHM10-5</strain>
    </source>
</reference>
<dbReference type="EMBL" id="CP095075">
    <property type="protein sequence ID" value="UOR10810.1"/>
    <property type="molecule type" value="Genomic_DNA"/>
</dbReference>
<keyword evidence="3" id="KW-1185">Reference proteome</keyword>
<feature type="domain" description="EAL" evidence="1">
    <location>
        <begin position="96"/>
        <end position="350"/>
    </location>
</feature>
<dbReference type="InterPro" id="IPR001633">
    <property type="entry name" value="EAL_dom"/>
</dbReference>
<evidence type="ECO:0000259" key="1">
    <source>
        <dbReference type="PROSITE" id="PS50883"/>
    </source>
</evidence>
<accession>A0ABY4H7G8</accession>
<dbReference type="InterPro" id="IPR035919">
    <property type="entry name" value="EAL_sf"/>
</dbReference>
<dbReference type="SMART" id="SM00052">
    <property type="entry name" value="EAL"/>
    <property type="match status" value="1"/>
</dbReference>
<protein>
    <submittedName>
        <fullName evidence="2">EAL domain-containing protein</fullName>
    </submittedName>
</protein>
<dbReference type="PANTHER" id="PTHR33121:SF76">
    <property type="entry name" value="SIGNALING PROTEIN"/>
    <property type="match status" value="1"/>
</dbReference>
<dbReference type="Pfam" id="PF00563">
    <property type="entry name" value="EAL"/>
    <property type="match status" value="1"/>
</dbReference>
<proteinExistence type="predicted"/>
<dbReference type="Gene3D" id="3.20.20.450">
    <property type="entry name" value="EAL domain"/>
    <property type="match status" value="1"/>
</dbReference>
<dbReference type="SUPFAM" id="SSF141868">
    <property type="entry name" value="EAL domain-like"/>
    <property type="match status" value="1"/>
</dbReference>
<evidence type="ECO:0000313" key="2">
    <source>
        <dbReference type="EMBL" id="UOR10810.1"/>
    </source>
</evidence>
<dbReference type="InterPro" id="IPR050706">
    <property type="entry name" value="Cyclic-di-GMP_PDE-like"/>
</dbReference>
<organism evidence="2 3">
    <name type="scientific">Halobacillus amylolyticus</name>
    <dbReference type="NCBI Taxonomy" id="2932259"/>
    <lineage>
        <taxon>Bacteria</taxon>
        <taxon>Bacillati</taxon>
        <taxon>Bacillota</taxon>
        <taxon>Bacilli</taxon>
        <taxon>Bacillales</taxon>
        <taxon>Bacillaceae</taxon>
        <taxon>Halobacillus</taxon>
    </lineage>
</organism>
<dbReference type="CDD" id="cd01948">
    <property type="entry name" value="EAL"/>
    <property type="match status" value="1"/>
</dbReference>
<gene>
    <name evidence="2" type="ORF">MUO15_14395</name>
</gene>
<dbReference type="PANTHER" id="PTHR33121">
    <property type="entry name" value="CYCLIC DI-GMP PHOSPHODIESTERASE PDEF"/>
    <property type="match status" value="1"/>
</dbReference>
<sequence length="350" mass="40629">MLNGCDICLPQHHGYTVYFVGGQSIDQLKKYFRYFSEEKWFTVNEKTFWTEEPIFFDLLDYLEGHMEPDKVFAVSSKKAAPLQNLDEMKRIGLFRVERQASWIDQIIEERSIRTHYQPIVSVKNNQVDMFGYELLSRGIDEKGDLIPPFKMFEAARVRNRLFALDRICRLESVKNASNIDITNKMIFINFIPTAIYVPEHCLSTTFELIKKVNLKPEQVVFEVVETDEVEDIEHLKSILNYYKSHGFKYALDDVGTGVNDLKKLSSLEPHFVKLAREFSDGVSEDLGKQHVAESVLQVARDINAKPLAEGVERSEDIRFLADIGYELFQGYYFAKPQENPTQHIDQEFRG</sequence>
<dbReference type="PROSITE" id="PS50883">
    <property type="entry name" value="EAL"/>
    <property type="match status" value="1"/>
</dbReference>
<dbReference type="RefSeq" id="WP_245030177.1">
    <property type="nucleotide sequence ID" value="NZ_CP095075.1"/>
</dbReference>
<name>A0ABY4H7G8_9BACI</name>
<evidence type="ECO:0000313" key="3">
    <source>
        <dbReference type="Proteomes" id="UP000830326"/>
    </source>
</evidence>
<dbReference type="Proteomes" id="UP000830326">
    <property type="component" value="Chromosome"/>
</dbReference>